<comment type="catalytic activity">
    <reaction evidence="1">
        <text>S-ubiquitinyl-[E2 ubiquitin-conjugating enzyme]-L-cysteine + [acceptor protein]-L-lysine = [E2 ubiquitin-conjugating enzyme]-L-cysteine + N(6)-ubiquitinyl-[acceptor protein]-L-lysine.</text>
        <dbReference type="EC" id="2.3.2.27"/>
    </reaction>
</comment>
<dbReference type="InterPro" id="IPR053238">
    <property type="entry name" value="RING-H2_zinc_finger"/>
</dbReference>
<dbReference type="PROSITE" id="PS50089">
    <property type="entry name" value="ZF_RING_2"/>
    <property type="match status" value="1"/>
</dbReference>
<dbReference type="SMART" id="SM00184">
    <property type="entry name" value="RING"/>
    <property type="match status" value="1"/>
</dbReference>
<evidence type="ECO:0000256" key="5">
    <source>
        <dbReference type="ARBA" id="ARBA00022786"/>
    </source>
</evidence>
<dbReference type="CDD" id="cd16448">
    <property type="entry name" value="RING-H2"/>
    <property type="match status" value="1"/>
</dbReference>
<dbReference type="EMBL" id="OZ034813">
    <property type="protein sequence ID" value="CAL1354639.1"/>
    <property type="molecule type" value="Genomic_DNA"/>
</dbReference>
<reference evidence="12 13" key="1">
    <citation type="submission" date="2024-04" db="EMBL/GenBank/DDBJ databases">
        <authorList>
            <person name="Fracassetti M."/>
        </authorList>
    </citation>
    <scope>NUCLEOTIDE SEQUENCE [LARGE SCALE GENOMIC DNA]</scope>
</reference>
<keyword evidence="3" id="KW-0479">Metal-binding</keyword>
<keyword evidence="6" id="KW-0862">Zinc</keyword>
<keyword evidence="10" id="KW-0472">Membrane</keyword>
<protein>
    <recommendedName>
        <fullName evidence="2">RING-type E3 ubiquitin transferase</fullName>
        <ecNumber evidence="2">2.3.2.27</ecNumber>
    </recommendedName>
</protein>
<dbReference type="GO" id="GO:0008270">
    <property type="term" value="F:zinc ion binding"/>
    <property type="evidence" value="ECO:0007669"/>
    <property type="project" value="UniProtKB-KW"/>
</dbReference>
<comment type="similarity">
    <text evidence="7">Belongs to the RING-type zinc finger family. ATL subfamily.</text>
</comment>
<keyword evidence="5" id="KW-0833">Ubl conjugation pathway</keyword>
<keyword evidence="10" id="KW-0812">Transmembrane</keyword>
<dbReference type="AlphaFoldDB" id="A0AAV2CDS8"/>
<evidence type="ECO:0000256" key="9">
    <source>
        <dbReference type="SAM" id="MobiDB-lite"/>
    </source>
</evidence>
<evidence type="ECO:0000256" key="4">
    <source>
        <dbReference type="ARBA" id="ARBA00022771"/>
    </source>
</evidence>
<gene>
    <name evidence="12" type="ORF">LTRI10_LOCUS2438</name>
</gene>
<evidence type="ECO:0000256" key="8">
    <source>
        <dbReference type="PROSITE-ProRule" id="PRU00175"/>
    </source>
</evidence>
<evidence type="ECO:0000256" key="10">
    <source>
        <dbReference type="SAM" id="Phobius"/>
    </source>
</evidence>
<evidence type="ECO:0000313" key="12">
    <source>
        <dbReference type="EMBL" id="CAL1354639.1"/>
    </source>
</evidence>
<evidence type="ECO:0000259" key="11">
    <source>
        <dbReference type="PROSITE" id="PS50089"/>
    </source>
</evidence>
<feature type="domain" description="RING-type" evidence="11">
    <location>
        <begin position="125"/>
        <end position="170"/>
    </location>
</feature>
<evidence type="ECO:0000256" key="6">
    <source>
        <dbReference type="ARBA" id="ARBA00022833"/>
    </source>
</evidence>
<dbReference type="Pfam" id="PF13639">
    <property type="entry name" value="zf-RING_2"/>
    <property type="match status" value="1"/>
</dbReference>
<dbReference type="Gene3D" id="3.30.40.10">
    <property type="entry name" value="Zinc/RING finger domain, C3HC4 (zinc finger)"/>
    <property type="match status" value="1"/>
</dbReference>
<evidence type="ECO:0000313" key="13">
    <source>
        <dbReference type="Proteomes" id="UP001497516"/>
    </source>
</evidence>
<dbReference type="EC" id="2.3.2.27" evidence="2"/>
<sequence length="192" mass="21761">MSTTATASLPYGKYYCPIKEGRPPQEDPPWVDISFWSCLLFFFVTLSLHICWIARTRARKPRGDVEQGRLTPPEQDDNDSDDDGDRWDNIGLWYGVEVFRKSGSGSLTQGKRDERRPSNWATEECVICLEEFHDGDVQGVLTVCSHVYHKTCLDRWLAKDDGEPTCPLCRAPPSMIVHTKRETGTGSSVIFC</sequence>
<dbReference type="SUPFAM" id="SSF57850">
    <property type="entry name" value="RING/U-box"/>
    <property type="match status" value="1"/>
</dbReference>
<keyword evidence="10" id="KW-1133">Transmembrane helix</keyword>
<dbReference type="PANTHER" id="PTHR14155">
    <property type="entry name" value="RING FINGER DOMAIN-CONTAINING"/>
    <property type="match status" value="1"/>
</dbReference>
<keyword evidence="13" id="KW-1185">Reference proteome</keyword>
<dbReference type="GO" id="GO:0061630">
    <property type="term" value="F:ubiquitin protein ligase activity"/>
    <property type="evidence" value="ECO:0007669"/>
    <property type="project" value="UniProtKB-EC"/>
</dbReference>
<evidence type="ECO:0000256" key="7">
    <source>
        <dbReference type="ARBA" id="ARBA00024209"/>
    </source>
</evidence>
<dbReference type="InterPro" id="IPR013083">
    <property type="entry name" value="Znf_RING/FYVE/PHD"/>
</dbReference>
<accession>A0AAV2CDS8</accession>
<dbReference type="PANTHER" id="PTHR14155:SF627">
    <property type="entry name" value="OS06G0192800 PROTEIN"/>
    <property type="match status" value="1"/>
</dbReference>
<feature type="region of interest" description="Disordered" evidence="9">
    <location>
        <begin position="62"/>
        <end position="85"/>
    </location>
</feature>
<evidence type="ECO:0000256" key="1">
    <source>
        <dbReference type="ARBA" id="ARBA00000900"/>
    </source>
</evidence>
<evidence type="ECO:0000256" key="2">
    <source>
        <dbReference type="ARBA" id="ARBA00012483"/>
    </source>
</evidence>
<proteinExistence type="inferred from homology"/>
<dbReference type="Proteomes" id="UP001497516">
    <property type="component" value="Chromosome 1"/>
</dbReference>
<keyword evidence="4 8" id="KW-0863">Zinc-finger</keyword>
<evidence type="ECO:0000256" key="3">
    <source>
        <dbReference type="ARBA" id="ARBA00022723"/>
    </source>
</evidence>
<feature type="transmembrane region" description="Helical" evidence="10">
    <location>
        <begin position="33"/>
        <end position="54"/>
    </location>
</feature>
<organism evidence="12 13">
    <name type="scientific">Linum trigynum</name>
    <dbReference type="NCBI Taxonomy" id="586398"/>
    <lineage>
        <taxon>Eukaryota</taxon>
        <taxon>Viridiplantae</taxon>
        <taxon>Streptophyta</taxon>
        <taxon>Embryophyta</taxon>
        <taxon>Tracheophyta</taxon>
        <taxon>Spermatophyta</taxon>
        <taxon>Magnoliopsida</taxon>
        <taxon>eudicotyledons</taxon>
        <taxon>Gunneridae</taxon>
        <taxon>Pentapetalae</taxon>
        <taxon>rosids</taxon>
        <taxon>fabids</taxon>
        <taxon>Malpighiales</taxon>
        <taxon>Linaceae</taxon>
        <taxon>Linum</taxon>
    </lineage>
</organism>
<dbReference type="InterPro" id="IPR001841">
    <property type="entry name" value="Znf_RING"/>
</dbReference>
<name>A0AAV2CDS8_9ROSI</name>
<feature type="compositionally biased region" description="Acidic residues" evidence="9">
    <location>
        <begin position="74"/>
        <end position="85"/>
    </location>
</feature>